<dbReference type="InterPro" id="IPR050177">
    <property type="entry name" value="Lipid_A_modif_metabolic_enz"/>
</dbReference>
<dbReference type="STRING" id="1611254.A0A2G5VQH3"/>
<dbReference type="Pfam" id="PF01073">
    <property type="entry name" value="3Beta_HSD"/>
    <property type="match status" value="1"/>
</dbReference>
<keyword evidence="3" id="KW-0812">Transmembrane</keyword>
<gene>
    <name evidence="5" type="primary">Cni-hsd-1</name>
    <name evidence="5" type="synonym">Cnig_chr_I.g3461</name>
    <name evidence="5" type="ORF">B9Z55_003461</name>
</gene>
<evidence type="ECO:0000256" key="3">
    <source>
        <dbReference type="SAM" id="Phobius"/>
    </source>
</evidence>
<evidence type="ECO:0000259" key="4">
    <source>
        <dbReference type="Pfam" id="PF01073"/>
    </source>
</evidence>
<dbReference type="InterPro" id="IPR002225">
    <property type="entry name" value="3Beta_OHSteriod_DH/Estase"/>
</dbReference>
<keyword evidence="3" id="KW-1133">Transmembrane helix</keyword>
<protein>
    <recommendedName>
        <fullName evidence="4">3-beta hydroxysteroid dehydrogenase/isomerase domain-containing protein</fullName>
    </recommendedName>
</protein>
<dbReference type="SUPFAM" id="SSF51735">
    <property type="entry name" value="NAD(P)-binding Rossmann-fold domains"/>
    <property type="match status" value="1"/>
</dbReference>
<reference evidence="6" key="1">
    <citation type="submission" date="2017-10" db="EMBL/GenBank/DDBJ databases">
        <title>Rapid genome shrinkage in a self-fertile nematode reveals novel sperm competition proteins.</title>
        <authorList>
            <person name="Yin D."/>
            <person name="Schwarz E.M."/>
            <person name="Thomas C.G."/>
            <person name="Felde R.L."/>
            <person name="Korf I.F."/>
            <person name="Cutter A.D."/>
            <person name="Schartner C.M."/>
            <person name="Ralston E.J."/>
            <person name="Meyer B.J."/>
            <person name="Haag E.S."/>
        </authorList>
    </citation>
    <scope>NUCLEOTIDE SEQUENCE [LARGE SCALE GENOMIC DNA]</scope>
    <source>
        <strain evidence="6">JU1422</strain>
    </source>
</reference>
<dbReference type="FunFam" id="3.40.50.720:FF:000871">
    <property type="entry name" value="HydroxySteroid Dehydrogenase homolog"/>
    <property type="match status" value="1"/>
</dbReference>
<dbReference type="AlphaFoldDB" id="A0A2G5VQH3"/>
<keyword evidence="6" id="KW-1185">Reference proteome</keyword>
<keyword evidence="3" id="KW-0472">Membrane</keyword>
<feature type="transmembrane region" description="Helical" evidence="3">
    <location>
        <begin position="437"/>
        <end position="455"/>
    </location>
</feature>
<evidence type="ECO:0000313" key="6">
    <source>
        <dbReference type="Proteomes" id="UP000230233"/>
    </source>
</evidence>
<comment type="caution">
    <text evidence="5">The sequence shown here is derived from an EMBL/GenBank/DDBJ whole genome shotgun (WGS) entry which is preliminary data.</text>
</comment>
<dbReference type="InterPro" id="IPR036291">
    <property type="entry name" value="NAD(P)-bd_dom_sf"/>
</dbReference>
<sequence>MKLKKSEEIQVLEKPDLPPLKSGTWRVLITGGAGHLAYHLVEKLVEMTRGEIRLEMEKELKMSENLAKNLSENEFSQTINEEIDKRIPDRIQLILLDLVEPPRDMLKHYCAFVKGSFADNFIIRALLDDVDTVFHLAAVGMTGQHARDRSTCMEVNSTGTMHLINTCKSKNVKRFIYTSSVGVIFTGNPLIDAKESDIPYPQDWYNYYCESKCHGERIVREASNGTFKTTVLRFNGIYGVGEKRVTERALDFIKSGWWIAMAKTGGVEAMTQLSSVDNCVQGLIKAELALRHSDSEHGQAYHIMDREQCGTFSFWAPLNRALGFPDNMIVFPGFLFRKAAFWAEIIADYFKFDPFISVLEADLLLITTTFSIARAQRELDYDPYPSAMPEIIDFYAGSRIDSKEKSQRKWNFWKKISLSIAIFLIVLPILYFLIYPFLLIFLYLNIWILSVFLGVNL</sequence>
<comment type="similarity">
    <text evidence="1">Belongs to the 3-beta-HSD family.</text>
</comment>
<dbReference type="PANTHER" id="PTHR43245">
    <property type="entry name" value="BIFUNCTIONAL POLYMYXIN RESISTANCE PROTEIN ARNA"/>
    <property type="match status" value="1"/>
</dbReference>
<accession>A0A2G5VQH3</accession>
<dbReference type="EMBL" id="PDUG01000001">
    <property type="protein sequence ID" value="PIC54038.1"/>
    <property type="molecule type" value="Genomic_DNA"/>
</dbReference>
<name>A0A2G5VQH3_9PELO</name>
<dbReference type="GO" id="GO:0006694">
    <property type="term" value="P:steroid biosynthetic process"/>
    <property type="evidence" value="ECO:0007669"/>
    <property type="project" value="InterPro"/>
</dbReference>
<evidence type="ECO:0000313" key="5">
    <source>
        <dbReference type="EMBL" id="PIC54038.1"/>
    </source>
</evidence>
<feature type="transmembrane region" description="Helical" evidence="3">
    <location>
        <begin position="412"/>
        <end position="431"/>
    </location>
</feature>
<evidence type="ECO:0000256" key="1">
    <source>
        <dbReference type="ARBA" id="ARBA00009219"/>
    </source>
</evidence>
<feature type="domain" description="3-beta hydroxysteroid dehydrogenase/isomerase" evidence="4">
    <location>
        <begin position="112"/>
        <end position="331"/>
    </location>
</feature>
<dbReference type="OrthoDB" id="2735536at2759"/>
<evidence type="ECO:0000256" key="2">
    <source>
        <dbReference type="ARBA" id="ARBA00023002"/>
    </source>
</evidence>
<organism evidence="5 6">
    <name type="scientific">Caenorhabditis nigoni</name>
    <dbReference type="NCBI Taxonomy" id="1611254"/>
    <lineage>
        <taxon>Eukaryota</taxon>
        <taxon>Metazoa</taxon>
        <taxon>Ecdysozoa</taxon>
        <taxon>Nematoda</taxon>
        <taxon>Chromadorea</taxon>
        <taxon>Rhabditida</taxon>
        <taxon>Rhabditina</taxon>
        <taxon>Rhabditomorpha</taxon>
        <taxon>Rhabditoidea</taxon>
        <taxon>Rhabditidae</taxon>
        <taxon>Peloderinae</taxon>
        <taxon>Caenorhabditis</taxon>
    </lineage>
</organism>
<dbReference type="PANTHER" id="PTHR43245:SF51">
    <property type="entry name" value="SHORT CHAIN DEHYDROGENASE_REDUCTASE FAMILY 42E, MEMBER 2"/>
    <property type="match status" value="1"/>
</dbReference>
<keyword evidence="2" id="KW-0560">Oxidoreductase</keyword>
<proteinExistence type="inferred from homology"/>
<dbReference type="GO" id="GO:0016616">
    <property type="term" value="F:oxidoreductase activity, acting on the CH-OH group of donors, NAD or NADP as acceptor"/>
    <property type="evidence" value="ECO:0007669"/>
    <property type="project" value="InterPro"/>
</dbReference>
<dbReference type="Gene3D" id="3.40.50.720">
    <property type="entry name" value="NAD(P)-binding Rossmann-like Domain"/>
    <property type="match status" value="1"/>
</dbReference>
<dbReference type="Proteomes" id="UP000230233">
    <property type="component" value="Chromosome I"/>
</dbReference>